<dbReference type="PANTHER" id="PTHR48153:SF3">
    <property type="entry name" value="INACTIVE UFM1-SPECIFIC PROTEASE 1"/>
    <property type="match status" value="1"/>
</dbReference>
<dbReference type="GO" id="GO:0006508">
    <property type="term" value="P:proteolysis"/>
    <property type="evidence" value="ECO:0007669"/>
    <property type="project" value="UniProtKB-KW"/>
</dbReference>
<sequence>MDGGNQQPIQLSRKCYPYPLLRNVHKSLPPPTTTTGAENRCVTLYTEGDFLYFHYDCDGYKDNGWGCAYRTLQTLCSWIAGKRCDTEFDTKVPSILEIQQTLVNTGDKTNDFVGSHDWIGAIEIFYALDTLYDVVCKIIHIAHHDDLKRYANVLKKYFEDFGGIIMMGGDMDAASKGIAGIHINGNQVYLLVIDPHFVGVPESVQELVERGYIRWQHTSEFVDSSFYNICLPQI</sequence>
<organism evidence="5">
    <name type="scientific">Ceratitis capitata</name>
    <name type="common">Mediterranean fruit fly</name>
    <name type="synonym">Tephritis capitata</name>
    <dbReference type="NCBI Taxonomy" id="7213"/>
    <lineage>
        <taxon>Eukaryota</taxon>
        <taxon>Metazoa</taxon>
        <taxon>Ecdysozoa</taxon>
        <taxon>Arthropoda</taxon>
        <taxon>Hexapoda</taxon>
        <taxon>Insecta</taxon>
        <taxon>Pterygota</taxon>
        <taxon>Neoptera</taxon>
        <taxon>Endopterygota</taxon>
        <taxon>Diptera</taxon>
        <taxon>Brachycera</taxon>
        <taxon>Muscomorpha</taxon>
        <taxon>Tephritoidea</taxon>
        <taxon>Tephritidae</taxon>
        <taxon>Ceratitis</taxon>
        <taxon>Ceratitis</taxon>
    </lineage>
</organism>
<evidence type="ECO:0000256" key="1">
    <source>
        <dbReference type="ARBA" id="ARBA00008552"/>
    </source>
</evidence>
<evidence type="ECO:0000259" key="3">
    <source>
        <dbReference type="Pfam" id="PF07910"/>
    </source>
</evidence>
<gene>
    <name evidence="5" type="primary">UFSP1</name>
    <name evidence="4" type="ORF">CCAP1982_LOCUS22289</name>
</gene>
<proteinExistence type="evidence at transcript level"/>
<dbReference type="EMBL" id="GAMC01010919">
    <property type="protein sequence ID" value="JAB95636.1"/>
    <property type="molecule type" value="mRNA"/>
</dbReference>
<evidence type="ECO:0000313" key="5">
    <source>
        <dbReference type="EMBL" id="JAB95636.1"/>
    </source>
</evidence>
<evidence type="ECO:0000256" key="2">
    <source>
        <dbReference type="ARBA" id="ARBA00022801"/>
    </source>
</evidence>
<keyword evidence="5" id="KW-0645">Protease</keyword>
<name>W8BQX7_CERCA</name>
<reference evidence="4" key="3">
    <citation type="submission" date="2020-11" db="EMBL/GenBank/DDBJ databases">
        <authorList>
            <person name="Whitehead M."/>
        </authorList>
    </citation>
    <scope>NUCLEOTIDE SEQUENCE</scope>
    <source>
        <strain evidence="4">EGII</strain>
    </source>
</reference>
<dbReference type="Proteomes" id="UP000606786">
    <property type="component" value="Unassembled WGS sequence"/>
</dbReference>
<keyword evidence="2" id="KW-0378">Hydrolase</keyword>
<dbReference type="InterPro" id="IPR012462">
    <property type="entry name" value="UFSP1/2_DUB_cat"/>
</dbReference>
<dbReference type="PANTHER" id="PTHR48153">
    <property type="entry name" value="UFM1-SPECIFIC PROTEASE 2"/>
    <property type="match status" value="1"/>
</dbReference>
<reference evidence="5" key="1">
    <citation type="submission" date="2013-07" db="EMBL/GenBank/DDBJ databases">
        <authorList>
            <person name="Geib S."/>
        </authorList>
    </citation>
    <scope>NUCLEOTIDE SEQUENCE</scope>
</reference>
<evidence type="ECO:0000313" key="4">
    <source>
        <dbReference type="EMBL" id="CAD7014287.1"/>
    </source>
</evidence>
<dbReference type="Gene3D" id="3.90.70.130">
    <property type="match status" value="1"/>
</dbReference>
<dbReference type="MEROPS" id="C78.001"/>
<dbReference type="OrthoDB" id="417506at2759"/>
<dbReference type="Pfam" id="PF07910">
    <property type="entry name" value="Peptidase_C78"/>
    <property type="match status" value="1"/>
</dbReference>
<evidence type="ECO:0000313" key="6">
    <source>
        <dbReference type="Proteomes" id="UP000606786"/>
    </source>
</evidence>
<dbReference type="GO" id="GO:0071567">
    <property type="term" value="F:deUFMylase activity"/>
    <property type="evidence" value="ECO:0007669"/>
    <property type="project" value="TreeGrafter"/>
</dbReference>
<accession>W8BQX7</accession>
<feature type="domain" description="UFSP1/2/DUB catalytic" evidence="3">
    <location>
        <begin position="45"/>
        <end position="230"/>
    </location>
</feature>
<reference evidence="5" key="2">
    <citation type="journal article" date="2014" name="BMC Genomics">
        <title>A genomic perspective to assessing quality of mass-reared SIT flies used in Mediterranean fruit fly (Ceratitis capitata) eradication in California.</title>
        <authorList>
            <person name="Calla B."/>
            <person name="Hall B."/>
            <person name="Hou S."/>
            <person name="Geib S.M."/>
        </authorList>
    </citation>
    <scope>NUCLEOTIDE SEQUENCE</scope>
</reference>
<dbReference type="EMBL" id="CAJHJT010000056">
    <property type="protein sequence ID" value="CAD7014287.1"/>
    <property type="molecule type" value="Genomic_DNA"/>
</dbReference>
<comment type="similarity">
    <text evidence="1">Belongs to the peptidase C78 family.</text>
</comment>
<dbReference type="AlphaFoldDB" id="W8BQX7"/>
<protein>
    <submittedName>
        <fullName evidence="4">(Mediterranean fruit fly) hypothetical protein</fullName>
    </submittedName>
    <submittedName>
        <fullName evidence="5">Putative Ufm1-specific protease 1</fullName>
    </submittedName>
</protein>
<keyword evidence="6" id="KW-1185">Reference proteome</keyword>